<evidence type="ECO:0000313" key="3">
    <source>
        <dbReference type="Proteomes" id="UP000324585"/>
    </source>
</evidence>
<keyword evidence="3" id="KW-1185">Reference proteome</keyword>
<keyword evidence="1" id="KW-0812">Transmembrane</keyword>
<evidence type="ECO:0000313" key="2">
    <source>
        <dbReference type="EMBL" id="KAA8495607.1"/>
    </source>
</evidence>
<dbReference type="EMBL" id="VRMN01000003">
    <property type="protein sequence ID" value="KAA8495607.1"/>
    <property type="molecule type" value="Genomic_DNA"/>
</dbReference>
<keyword evidence="1" id="KW-0472">Membrane</keyword>
<sequence length="90" mass="10492">MAKRFVGTGTSKPWWYLYMEAWKFAMYVSIPVGSVYALTQTNMVNRIVMWTQYVVYPREGPRPPSADDMLRLLADERKRREENDQGGPSV</sequence>
<dbReference type="PANTHER" id="PTHR35700">
    <property type="entry name" value="OS07G0181800 PROTEIN"/>
    <property type="match status" value="1"/>
</dbReference>
<accession>A0A5J4YYR9</accession>
<name>A0A5J4YYR9_PORPP</name>
<dbReference type="PANTHER" id="PTHR35700:SF1">
    <property type="entry name" value="OS07G0181800 PROTEIN"/>
    <property type="match status" value="1"/>
</dbReference>
<comment type="caution">
    <text evidence="2">The sequence shown here is derived from an EMBL/GenBank/DDBJ whole genome shotgun (WGS) entry which is preliminary data.</text>
</comment>
<organism evidence="2 3">
    <name type="scientific">Porphyridium purpureum</name>
    <name type="common">Red alga</name>
    <name type="synonym">Porphyridium cruentum</name>
    <dbReference type="NCBI Taxonomy" id="35688"/>
    <lineage>
        <taxon>Eukaryota</taxon>
        <taxon>Rhodophyta</taxon>
        <taxon>Bangiophyceae</taxon>
        <taxon>Porphyridiales</taxon>
        <taxon>Porphyridiaceae</taxon>
        <taxon>Porphyridium</taxon>
    </lineage>
</organism>
<dbReference type="GO" id="GO:0005739">
    <property type="term" value="C:mitochondrion"/>
    <property type="evidence" value="ECO:0007669"/>
    <property type="project" value="InterPro"/>
</dbReference>
<feature type="transmembrane region" description="Helical" evidence="1">
    <location>
        <begin position="21"/>
        <end position="39"/>
    </location>
</feature>
<dbReference type="OrthoDB" id="18175at2759"/>
<dbReference type="GO" id="GO:0033617">
    <property type="term" value="P:mitochondrial respiratory chain complex IV assembly"/>
    <property type="evidence" value="ECO:0007669"/>
    <property type="project" value="InterPro"/>
</dbReference>
<evidence type="ECO:0000256" key="1">
    <source>
        <dbReference type="SAM" id="Phobius"/>
    </source>
</evidence>
<dbReference type="Pfam" id="PF09803">
    <property type="entry name" value="Pet100"/>
    <property type="match status" value="1"/>
</dbReference>
<protein>
    <submittedName>
        <fullName evidence="2">Uncharacterized protein</fullName>
    </submittedName>
</protein>
<dbReference type="InterPro" id="IPR018625">
    <property type="entry name" value="Pet100"/>
</dbReference>
<dbReference type="AlphaFoldDB" id="A0A5J4YYR9"/>
<proteinExistence type="predicted"/>
<gene>
    <name evidence="2" type="ORF">FVE85_1762</name>
</gene>
<dbReference type="Proteomes" id="UP000324585">
    <property type="component" value="Unassembled WGS sequence"/>
</dbReference>
<keyword evidence="1" id="KW-1133">Transmembrane helix</keyword>
<reference evidence="3" key="1">
    <citation type="journal article" date="2019" name="Nat. Commun.">
        <title>Expansion of phycobilisome linker gene families in mesophilic red algae.</title>
        <authorList>
            <person name="Lee J."/>
            <person name="Kim D."/>
            <person name="Bhattacharya D."/>
            <person name="Yoon H.S."/>
        </authorList>
    </citation>
    <scope>NUCLEOTIDE SEQUENCE [LARGE SCALE GENOMIC DNA]</scope>
    <source>
        <strain evidence="3">CCMP 1328</strain>
    </source>
</reference>